<dbReference type="InterPro" id="IPR046335">
    <property type="entry name" value="LacI/GalR-like_sensor"/>
</dbReference>
<keyword evidence="2" id="KW-0238">DNA-binding</keyword>
<evidence type="ECO:0000256" key="3">
    <source>
        <dbReference type="ARBA" id="ARBA00023163"/>
    </source>
</evidence>
<comment type="caution">
    <text evidence="5">The sequence shown here is derived from an EMBL/GenBank/DDBJ whole genome shotgun (WGS) entry which is preliminary data.</text>
</comment>
<dbReference type="SUPFAM" id="SSF53822">
    <property type="entry name" value="Periplasmic binding protein-like I"/>
    <property type="match status" value="1"/>
</dbReference>
<dbReference type="AlphaFoldDB" id="A0A512BZT3"/>
<dbReference type="Pfam" id="PF00356">
    <property type="entry name" value="LacI"/>
    <property type="match status" value="1"/>
</dbReference>
<dbReference type="Gene3D" id="1.10.260.40">
    <property type="entry name" value="lambda repressor-like DNA-binding domains"/>
    <property type="match status" value="1"/>
</dbReference>
<dbReference type="InterPro" id="IPR010982">
    <property type="entry name" value="Lambda_DNA-bd_dom_sf"/>
</dbReference>
<dbReference type="CDD" id="cd06267">
    <property type="entry name" value="PBP1_LacI_sugar_binding-like"/>
    <property type="match status" value="1"/>
</dbReference>
<dbReference type="Gene3D" id="3.40.50.2300">
    <property type="match status" value="2"/>
</dbReference>
<proteinExistence type="predicted"/>
<accession>A0A512BZT3</accession>
<keyword evidence="6" id="KW-1185">Reference proteome</keyword>
<gene>
    <name evidence="5" type="ORF">MAE02_50230</name>
</gene>
<evidence type="ECO:0000259" key="4">
    <source>
        <dbReference type="PROSITE" id="PS50932"/>
    </source>
</evidence>
<dbReference type="InterPro" id="IPR028082">
    <property type="entry name" value="Peripla_BP_I"/>
</dbReference>
<dbReference type="Pfam" id="PF13377">
    <property type="entry name" value="Peripla_BP_3"/>
    <property type="match status" value="1"/>
</dbReference>
<reference evidence="5 6" key="1">
    <citation type="submission" date="2019-07" db="EMBL/GenBank/DDBJ databases">
        <title>Whole genome shotgun sequence of Microvirga aerophila NBRC 106136.</title>
        <authorList>
            <person name="Hosoyama A."/>
            <person name="Uohara A."/>
            <person name="Ohji S."/>
            <person name="Ichikawa N."/>
        </authorList>
    </citation>
    <scope>NUCLEOTIDE SEQUENCE [LARGE SCALE GENOMIC DNA]</scope>
    <source>
        <strain evidence="5 6">NBRC 106136</strain>
    </source>
</reference>
<dbReference type="GO" id="GO:0003700">
    <property type="term" value="F:DNA-binding transcription factor activity"/>
    <property type="evidence" value="ECO:0007669"/>
    <property type="project" value="TreeGrafter"/>
</dbReference>
<dbReference type="EMBL" id="BJYU01000100">
    <property type="protein sequence ID" value="GEO17327.1"/>
    <property type="molecule type" value="Genomic_DNA"/>
</dbReference>
<dbReference type="Proteomes" id="UP000321085">
    <property type="component" value="Unassembled WGS sequence"/>
</dbReference>
<feature type="domain" description="HTH lacI-type" evidence="4">
    <location>
        <begin position="12"/>
        <end position="66"/>
    </location>
</feature>
<dbReference type="InterPro" id="IPR000843">
    <property type="entry name" value="HTH_LacI"/>
</dbReference>
<dbReference type="GO" id="GO:0000976">
    <property type="term" value="F:transcription cis-regulatory region binding"/>
    <property type="evidence" value="ECO:0007669"/>
    <property type="project" value="TreeGrafter"/>
</dbReference>
<organism evidence="5 6">
    <name type="scientific">Microvirga aerophila</name>
    <dbReference type="NCBI Taxonomy" id="670291"/>
    <lineage>
        <taxon>Bacteria</taxon>
        <taxon>Pseudomonadati</taxon>
        <taxon>Pseudomonadota</taxon>
        <taxon>Alphaproteobacteria</taxon>
        <taxon>Hyphomicrobiales</taxon>
        <taxon>Methylobacteriaceae</taxon>
        <taxon>Microvirga</taxon>
    </lineage>
</organism>
<evidence type="ECO:0000256" key="1">
    <source>
        <dbReference type="ARBA" id="ARBA00023015"/>
    </source>
</evidence>
<protein>
    <submittedName>
        <fullName evidence="5">LacI family transcriptional regulator</fullName>
    </submittedName>
</protein>
<name>A0A512BZT3_9HYPH</name>
<dbReference type="CDD" id="cd01392">
    <property type="entry name" value="HTH_LacI"/>
    <property type="match status" value="1"/>
</dbReference>
<evidence type="ECO:0000313" key="6">
    <source>
        <dbReference type="Proteomes" id="UP000321085"/>
    </source>
</evidence>
<keyword evidence="3" id="KW-0804">Transcription</keyword>
<evidence type="ECO:0000313" key="5">
    <source>
        <dbReference type="EMBL" id="GEO17327.1"/>
    </source>
</evidence>
<sequence>MFALTKPNTGTPTITEVALAAGVSRATVSRTFSRPELLTSETIERVRAAAAQLGYVPNPVARALSTGRAHNIALIVPDIANPFFPPLIRAAQARADEASYAVFLGDSDEKPEREDVLLTKIAAQVDGFILASPRLDEHRIRAHAARRPLILINRDLEGLPRALMDVDVGITQAITHLAELGHRRIAYVSGPPASWANQQRQKAAVKAAKRLGLTLMGIAALHPTYQSGQKAATKLLNTDITATIAFDDLVAQGVMAGLADRGLQIPRDMSVVGFDDVLAARTYPPLTTVAAHCAELGVRAVELLVEILENGRNEAPRIVIPTKLVVRATTSKPAKLPSARRKSLTAAS</sequence>
<evidence type="ECO:0000256" key="2">
    <source>
        <dbReference type="ARBA" id="ARBA00023125"/>
    </source>
</evidence>
<dbReference type="PROSITE" id="PS50932">
    <property type="entry name" value="HTH_LACI_2"/>
    <property type="match status" value="1"/>
</dbReference>
<dbReference type="SMART" id="SM00354">
    <property type="entry name" value="HTH_LACI"/>
    <property type="match status" value="1"/>
</dbReference>
<keyword evidence="1" id="KW-0805">Transcription regulation</keyword>
<dbReference type="PANTHER" id="PTHR30146:SF138">
    <property type="entry name" value="TRANSCRIPTIONAL REGULATORY PROTEIN"/>
    <property type="match status" value="1"/>
</dbReference>
<dbReference type="PANTHER" id="PTHR30146">
    <property type="entry name" value="LACI-RELATED TRANSCRIPTIONAL REPRESSOR"/>
    <property type="match status" value="1"/>
</dbReference>
<dbReference type="SUPFAM" id="SSF47413">
    <property type="entry name" value="lambda repressor-like DNA-binding domains"/>
    <property type="match status" value="1"/>
</dbReference>